<accession>Q10AL0</accession>
<evidence type="ECO:0000256" key="1">
    <source>
        <dbReference type="SAM" id="MobiDB-lite"/>
    </source>
</evidence>
<gene>
    <name evidence="2" type="ORF">OSJNBb0096M04.75</name>
</gene>
<feature type="region of interest" description="Disordered" evidence="1">
    <location>
        <begin position="128"/>
        <end position="182"/>
    </location>
</feature>
<dbReference type="AlphaFoldDB" id="Q10AL0"/>
<reference evidence="3" key="2">
    <citation type="journal article" date="2008" name="Nucleic Acids Res.">
        <title>The rice annotation project database (RAP-DB): 2008 update.</title>
        <authorList>
            <consortium name="The rice annotation project (RAP)"/>
        </authorList>
    </citation>
    <scope>GENOME REANNOTATION</scope>
    <source>
        <strain evidence="3">cv. Nipponbare</strain>
    </source>
</reference>
<organism evidence="2 3">
    <name type="scientific">Oryza sativa subsp. japonica</name>
    <name type="common">Rice</name>
    <dbReference type="NCBI Taxonomy" id="39947"/>
    <lineage>
        <taxon>Eukaryota</taxon>
        <taxon>Viridiplantae</taxon>
        <taxon>Streptophyta</taxon>
        <taxon>Embryophyta</taxon>
        <taxon>Tracheophyta</taxon>
        <taxon>Spermatophyta</taxon>
        <taxon>Magnoliopsida</taxon>
        <taxon>Liliopsida</taxon>
        <taxon>Poales</taxon>
        <taxon>Poaceae</taxon>
        <taxon>BOP clade</taxon>
        <taxon>Oryzoideae</taxon>
        <taxon>Oryzeae</taxon>
        <taxon>Oryzinae</taxon>
        <taxon>Oryza</taxon>
        <taxon>Oryza sativa</taxon>
    </lineage>
</organism>
<evidence type="ECO:0000313" key="2">
    <source>
        <dbReference type="EMBL" id="AAO37939.1"/>
    </source>
</evidence>
<protein>
    <submittedName>
        <fullName evidence="2">Uncharacterized protein</fullName>
    </submittedName>
</protein>
<dbReference type="Proteomes" id="UP000000763">
    <property type="component" value="Chromosome 3"/>
</dbReference>
<dbReference type="EMBL" id="AC092559">
    <property type="protein sequence ID" value="AAO37939.1"/>
    <property type="molecule type" value="Genomic_DNA"/>
</dbReference>
<proteinExistence type="predicted"/>
<feature type="compositionally biased region" description="Basic and acidic residues" evidence="1">
    <location>
        <begin position="30"/>
        <end position="41"/>
    </location>
</feature>
<feature type="compositionally biased region" description="Basic and acidic residues" evidence="1">
    <location>
        <begin position="10"/>
        <end position="22"/>
    </location>
</feature>
<feature type="compositionally biased region" description="Gly residues" evidence="1">
    <location>
        <begin position="42"/>
        <end position="58"/>
    </location>
</feature>
<feature type="region of interest" description="Disordered" evidence="1">
    <location>
        <begin position="1"/>
        <end position="58"/>
    </location>
</feature>
<name>Q10AL0_ORYSJ</name>
<evidence type="ECO:0000313" key="3">
    <source>
        <dbReference type="Proteomes" id="UP000000763"/>
    </source>
</evidence>
<reference evidence="3" key="1">
    <citation type="journal article" date="2005" name="Nature">
        <title>The map-based sequence of the rice genome.</title>
        <authorList>
            <consortium name="International rice genome sequencing project (IRGSP)"/>
            <person name="Matsumoto T."/>
            <person name="Wu J."/>
            <person name="Kanamori H."/>
            <person name="Katayose Y."/>
            <person name="Fujisawa M."/>
            <person name="Namiki N."/>
            <person name="Mizuno H."/>
            <person name="Yamamoto K."/>
            <person name="Antonio B.A."/>
            <person name="Baba T."/>
            <person name="Sakata K."/>
            <person name="Nagamura Y."/>
            <person name="Aoki H."/>
            <person name="Arikawa K."/>
            <person name="Arita K."/>
            <person name="Bito T."/>
            <person name="Chiden Y."/>
            <person name="Fujitsuka N."/>
            <person name="Fukunaka R."/>
            <person name="Hamada M."/>
            <person name="Harada C."/>
            <person name="Hayashi A."/>
            <person name="Hijishita S."/>
            <person name="Honda M."/>
            <person name="Hosokawa S."/>
            <person name="Ichikawa Y."/>
            <person name="Idonuma A."/>
            <person name="Iijima M."/>
            <person name="Ikeda M."/>
            <person name="Ikeno M."/>
            <person name="Ito K."/>
            <person name="Ito S."/>
            <person name="Ito T."/>
            <person name="Ito Y."/>
            <person name="Ito Y."/>
            <person name="Iwabuchi A."/>
            <person name="Kamiya K."/>
            <person name="Karasawa W."/>
            <person name="Kurita K."/>
            <person name="Katagiri S."/>
            <person name="Kikuta A."/>
            <person name="Kobayashi H."/>
            <person name="Kobayashi N."/>
            <person name="Machita K."/>
            <person name="Maehara T."/>
            <person name="Masukawa M."/>
            <person name="Mizubayashi T."/>
            <person name="Mukai Y."/>
            <person name="Nagasaki H."/>
            <person name="Nagata Y."/>
            <person name="Naito S."/>
            <person name="Nakashima M."/>
            <person name="Nakama Y."/>
            <person name="Nakamichi Y."/>
            <person name="Nakamura M."/>
            <person name="Meguro A."/>
            <person name="Negishi M."/>
            <person name="Ohta I."/>
            <person name="Ohta T."/>
            <person name="Okamoto M."/>
            <person name="Ono N."/>
            <person name="Saji S."/>
            <person name="Sakaguchi M."/>
            <person name="Sakai K."/>
            <person name="Shibata M."/>
            <person name="Shimokawa T."/>
            <person name="Song J."/>
            <person name="Takazaki Y."/>
            <person name="Terasawa K."/>
            <person name="Tsugane M."/>
            <person name="Tsuji K."/>
            <person name="Ueda S."/>
            <person name="Waki K."/>
            <person name="Yamagata H."/>
            <person name="Yamamoto M."/>
            <person name="Yamamoto S."/>
            <person name="Yamane H."/>
            <person name="Yoshiki S."/>
            <person name="Yoshihara R."/>
            <person name="Yukawa K."/>
            <person name="Zhong H."/>
            <person name="Yano M."/>
            <person name="Yuan Q."/>
            <person name="Ouyang S."/>
            <person name="Liu J."/>
            <person name="Jones K.M."/>
            <person name="Gansberger K."/>
            <person name="Moffat K."/>
            <person name="Hill J."/>
            <person name="Bera J."/>
            <person name="Fadrosh D."/>
            <person name="Jin S."/>
            <person name="Johri S."/>
            <person name="Kim M."/>
            <person name="Overton L."/>
            <person name="Reardon M."/>
            <person name="Tsitrin T."/>
            <person name="Vuong H."/>
            <person name="Weaver B."/>
            <person name="Ciecko A."/>
            <person name="Tallon L."/>
            <person name="Jackson J."/>
            <person name="Pai G."/>
            <person name="Aken S.V."/>
            <person name="Utterback T."/>
            <person name="Reidmuller S."/>
            <person name="Feldblyum T."/>
            <person name="Hsiao J."/>
            <person name="Zismann V."/>
            <person name="Iobst S."/>
            <person name="de Vazeille A.R."/>
            <person name="Buell C.R."/>
            <person name="Ying K."/>
            <person name="Li Y."/>
            <person name="Lu T."/>
            <person name="Huang Y."/>
            <person name="Zhao Q."/>
            <person name="Feng Q."/>
            <person name="Zhang L."/>
            <person name="Zhu J."/>
            <person name="Weng Q."/>
            <person name="Mu J."/>
            <person name="Lu Y."/>
            <person name="Fan D."/>
            <person name="Liu Y."/>
            <person name="Guan J."/>
            <person name="Zhang Y."/>
            <person name="Yu S."/>
            <person name="Liu X."/>
            <person name="Zhang Y."/>
            <person name="Hong G."/>
            <person name="Han B."/>
            <person name="Choisne N."/>
            <person name="Demange N."/>
            <person name="Orjeda G."/>
            <person name="Samain S."/>
            <person name="Cattolico L."/>
            <person name="Pelletier E."/>
            <person name="Couloux A."/>
            <person name="Segurens B."/>
            <person name="Wincker P."/>
            <person name="D'Hont A."/>
            <person name="Scarpelli C."/>
            <person name="Weissenbach J."/>
            <person name="Salanoubat M."/>
            <person name="Quetier F."/>
            <person name="Yu Y."/>
            <person name="Kim H.R."/>
            <person name="Rambo T."/>
            <person name="Currie J."/>
            <person name="Collura K."/>
            <person name="Luo M."/>
            <person name="Yang T."/>
            <person name="Ammiraju J.S.S."/>
            <person name="Engler F."/>
            <person name="Soderlund C."/>
            <person name="Wing R.A."/>
            <person name="Palmer L.E."/>
            <person name="de la Bastide M."/>
            <person name="Spiegel L."/>
            <person name="Nascimento L."/>
            <person name="Zutavern T."/>
            <person name="O'Shaughnessy A."/>
            <person name="Dike S."/>
            <person name="Dedhia N."/>
            <person name="Preston R."/>
            <person name="Balija V."/>
            <person name="McCombie W.R."/>
            <person name="Chow T."/>
            <person name="Chen H."/>
            <person name="Chung M."/>
            <person name="Chen C."/>
            <person name="Shaw J."/>
            <person name="Wu H."/>
            <person name="Hsiao K."/>
            <person name="Chao Y."/>
            <person name="Chu M."/>
            <person name="Cheng C."/>
            <person name="Hour A."/>
            <person name="Lee P."/>
            <person name="Lin S."/>
            <person name="Lin Y."/>
            <person name="Liou J."/>
            <person name="Liu S."/>
            <person name="Hsing Y."/>
            <person name="Raghuvanshi S."/>
            <person name="Mohanty A."/>
            <person name="Bharti A.K."/>
            <person name="Gaur A."/>
            <person name="Gupta V."/>
            <person name="Kumar D."/>
            <person name="Ravi V."/>
            <person name="Vij S."/>
            <person name="Kapur A."/>
            <person name="Khurana P."/>
            <person name="Khurana P."/>
            <person name="Khurana J.P."/>
            <person name="Tyagi A.K."/>
            <person name="Gaikwad K."/>
            <person name="Singh A."/>
            <person name="Dalal V."/>
            <person name="Srivastava S."/>
            <person name="Dixit A."/>
            <person name="Pal A.K."/>
            <person name="Ghazi I.A."/>
            <person name="Yadav M."/>
            <person name="Pandit A."/>
            <person name="Bhargava A."/>
            <person name="Sureshbabu K."/>
            <person name="Batra K."/>
            <person name="Sharma T.R."/>
            <person name="Mohapatra T."/>
            <person name="Singh N.K."/>
            <person name="Messing J."/>
            <person name="Nelson A.B."/>
            <person name="Fuks G."/>
            <person name="Kavchok S."/>
            <person name="Keizer G."/>
            <person name="Linton E."/>
            <person name="Llaca V."/>
            <person name="Song R."/>
            <person name="Tanyolac B."/>
            <person name="Young S."/>
            <person name="Ho-Il K."/>
            <person name="Hahn J.H."/>
            <person name="Sangsakoo G."/>
            <person name="Vanavichit A."/>
            <person name="de Mattos Luiz.A.T."/>
            <person name="Zimmer P.D."/>
            <person name="Malone G."/>
            <person name="Dellagostin O."/>
            <person name="de Oliveira A.C."/>
            <person name="Bevan M."/>
            <person name="Bancroft I."/>
            <person name="Minx P."/>
            <person name="Cordum H."/>
            <person name="Wilson R."/>
            <person name="Cheng Z."/>
            <person name="Jin W."/>
            <person name="Jiang J."/>
            <person name="Leong S.A."/>
            <person name="Iwama H."/>
            <person name="Gojobori T."/>
            <person name="Itoh T."/>
            <person name="Niimura Y."/>
            <person name="Fujii Y."/>
            <person name="Habara T."/>
            <person name="Sakai H."/>
            <person name="Sato Y."/>
            <person name="Wilson G."/>
            <person name="Kumar K."/>
            <person name="McCouch S."/>
            <person name="Juretic N."/>
            <person name="Hoen D."/>
            <person name="Wright S."/>
            <person name="Bruskiewich R."/>
            <person name="Bureau T."/>
            <person name="Miyao A."/>
            <person name="Hirochika H."/>
            <person name="Nishikawa T."/>
            <person name="Kadowaki K."/>
            <person name="Sugiura M."/>
            <person name="Burr B."/>
            <person name="Sasaki T."/>
        </authorList>
    </citation>
    <scope>NUCLEOTIDE SEQUENCE [LARGE SCALE GENOMIC DNA]</scope>
    <source>
        <strain evidence="3">cv. Nipponbare</strain>
    </source>
</reference>
<sequence>MVPAIQPQQWRERSEGRQRKGCEVPPIRPGSRDDDNLERWLRGGGVTGEGGWGTGGLGRDGCRRWRGRLYDGGEGATNPEVGAASMDGGVEGGDSGIGLLFEAAVGRTRWWQGKWGAVAAVKEGGAGGMMREGQGEERDIAGAGGGGRREFGCRGRGRSDGGGSEESRDGCFGLRGRRMPLE</sequence>
<feature type="compositionally biased region" description="Basic and acidic residues" evidence="1">
    <location>
        <begin position="147"/>
        <end position="169"/>
    </location>
</feature>